<accession>A0A0E9LWD4</accession>
<protein>
    <recommendedName>
        <fullName evidence="1">Secretion system C-terminal sorting domain-containing protein</fullName>
    </recommendedName>
</protein>
<name>A0A0E9LWD4_9BACT</name>
<evidence type="ECO:0000259" key="1">
    <source>
        <dbReference type="Pfam" id="PF18962"/>
    </source>
</evidence>
<dbReference type="RefSeq" id="WP_083984988.1">
    <property type="nucleotide sequence ID" value="NZ_BAZW01000007.1"/>
</dbReference>
<evidence type="ECO:0000313" key="2">
    <source>
        <dbReference type="EMBL" id="GAO29185.1"/>
    </source>
</evidence>
<organism evidence="2 3">
    <name type="scientific">Geofilum rubicundum JCM 15548</name>
    <dbReference type="NCBI Taxonomy" id="1236989"/>
    <lineage>
        <taxon>Bacteria</taxon>
        <taxon>Pseudomonadati</taxon>
        <taxon>Bacteroidota</taxon>
        <taxon>Bacteroidia</taxon>
        <taxon>Marinilabiliales</taxon>
        <taxon>Marinilabiliaceae</taxon>
        <taxon>Geofilum</taxon>
    </lineage>
</organism>
<comment type="caution">
    <text evidence="2">The sequence shown here is derived from an EMBL/GenBank/DDBJ whole genome shotgun (WGS) entry which is preliminary data.</text>
</comment>
<proteinExistence type="predicted"/>
<dbReference type="STRING" id="1236989.JCM15548_11350"/>
<dbReference type="Proteomes" id="UP000032900">
    <property type="component" value="Unassembled WGS sequence"/>
</dbReference>
<feature type="domain" description="Secretion system C-terminal sorting" evidence="1">
    <location>
        <begin position="13"/>
        <end position="84"/>
    </location>
</feature>
<dbReference type="AlphaFoldDB" id="A0A0E9LWD4"/>
<dbReference type="NCBIfam" id="TIGR04183">
    <property type="entry name" value="Por_Secre_tail"/>
    <property type="match status" value="1"/>
</dbReference>
<dbReference type="EMBL" id="BAZW01000007">
    <property type="protein sequence ID" value="GAO29185.1"/>
    <property type="molecule type" value="Genomic_DNA"/>
</dbReference>
<gene>
    <name evidence="2" type="ORF">JCM15548_11350</name>
</gene>
<dbReference type="Pfam" id="PF18962">
    <property type="entry name" value="Por_Secre_tail"/>
    <property type="match status" value="1"/>
</dbReference>
<reference evidence="2 3" key="1">
    <citation type="journal article" date="2015" name="Microbes Environ.">
        <title>Distribution and evolution of nitrogen fixation genes in the phylum bacteroidetes.</title>
        <authorList>
            <person name="Inoue J."/>
            <person name="Oshima K."/>
            <person name="Suda W."/>
            <person name="Sakamoto M."/>
            <person name="Iino T."/>
            <person name="Noda S."/>
            <person name="Hongoh Y."/>
            <person name="Hattori M."/>
            <person name="Ohkuma M."/>
        </authorList>
    </citation>
    <scope>NUCLEOTIDE SEQUENCE [LARGE SCALE GENOMIC DNA]</scope>
    <source>
        <strain evidence="2">JCM 15548</strain>
    </source>
</reference>
<sequence length="88" mass="10146">MANDLFGAREIKIYPNPTRGDLNIQIQNGEKDEKYQYLLFDLNGRLLMEFSHSGNGTVPLNLHSFYTGTYILVIRTSDGDLKYKIMKE</sequence>
<dbReference type="InterPro" id="IPR026444">
    <property type="entry name" value="Secre_tail"/>
</dbReference>
<keyword evidence="3" id="KW-1185">Reference proteome</keyword>
<dbReference type="OrthoDB" id="1076849at2"/>
<evidence type="ECO:0000313" key="3">
    <source>
        <dbReference type="Proteomes" id="UP000032900"/>
    </source>
</evidence>